<reference evidence="4" key="1">
    <citation type="submission" date="2016-04" db="EMBL/GenBank/DDBJ databases">
        <title>Comparative genomics of biotechnologically important yeasts.</title>
        <authorList>
            <consortium name="DOE Joint Genome Institute"/>
            <person name="Riley R."/>
            <person name="Haridas S."/>
            <person name="Wolfe K.H."/>
            <person name="Lopes M.R."/>
            <person name="Hittinger C.T."/>
            <person name="Goker M."/>
            <person name="Salamov A."/>
            <person name="Wisecaver J."/>
            <person name="Long T.M."/>
            <person name="Aerts A.L."/>
            <person name="Barry K."/>
            <person name="Choi C."/>
            <person name="Clum A."/>
            <person name="Coughlan A.Y."/>
            <person name="Deshpande S."/>
            <person name="Douglass A.P."/>
            <person name="Hanson S.J."/>
            <person name="Klenk H.-P."/>
            <person name="Labutti K."/>
            <person name="Lapidus A."/>
            <person name="Lindquist E."/>
            <person name="Lipzen A."/>
            <person name="Meier-Kolthoff J.P."/>
            <person name="Ohm R.A."/>
            <person name="Otillar R.P."/>
            <person name="Pangilinan J."/>
            <person name="Peng Y."/>
            <person name="Rokas A."/>
            <person name="Rosa C.A."/>
            <person name="Scheuner C."/>
            <person name="Sibirny A.A."/>
            <person name="Slot J.C."/>
            <person name="Stielow J.B."/>
            <person name="Sun H."/>
            <person name="Kurtzman C.P."/>
            <person name="Blackwell M."/>
            <person name="Grigoriev I.V."/>
            <person name="Jeffries T.W."/>
        </authorList>
    </citation>
    <scope>NUCLEOTIDE SEQUENCE [LARGE SCALE GENOMIC DNA]</scope>
    <source>
        <strain evidence="4">NRRL YB-2248</strain>
    </source>
</reference>
<name>A0A1E4T7Q1_9ASCO</name>
<feature type="compositionally biased region" description="Polar residues" evidence="1">
    <location>
        <begin position="21"/>
        <end position="32"/>
    </location>
</feature>
<keyword evidence="2" id="KW-1133">Transmembrane helix</keyword>
<feature type="transmembrane region" description="Helical" evidence="2">
    <location>
        <begin position="152"/>
        <end position="174"/>
    </location>
</feature>
<evidence type="ECO:0000313" key="3">
    <source>
        <dbReference type="EMBL" id="ODV87797.1"/>
    </source>
</evidence>
<keyword evidence="2" id="KW-0472">Membrane</keyword>
<evidence type="ECO:0000256" key="2">
    <source>
        <dbReference type="SAM" id="Phobius"/>
    </source>
</evidence>
<dbReference type="PANTHER" id="PTHR36840">
    <property type="entry name" value="BLL5714 PROTEIN"/>
    <property type="match status" value="1"/>
</dbReference>
<dbReference type="Proteomes" id="UP000094801">
    <property type="component" value="Unassembled WGS sequence"/>
</dbReference>
<feature type="transmembrane region" description="Helical" evidence="2">
    <location>
        <begin position="349"/>
        <end position="367"/>
    </location>
</feature>
<dbReference type="OrthoDB" id="191995at2759"/>
<dbReference type="AlphaFoldDB" id="A0A1E4T7Q1"/>
<feature type="transmembrane region" description="Helical" evidence="2">
    <location>
        <begin position="274"/>
        <end position="296"/>
    </location>
</feature>
<dbReference type="STRING" id="983967.A0A1E4T7Q1"/>
<dbReference type="EMBL" id="KV453847">
    <property type="protein sequence ID" value="ODV87797.1"/>
    <property type="molecule type" value="Genomic_DNA"/>
</dbReference>
<gene>
    <name evidence="3" type="ORF">CANARDRAFT_193621</name>
</gene>
<keyword evidence="4" id="KW-1185">Reference proteome</keyword>
<sequence length="523" mass="59481">MSDDNGLYTVTSGDRYINNDIAENSASQGSSDSHQDNKRTPSNQTDQVANESIAEADLESALSFEHVDLDDETEEAPDAFILKYGHINVRYIKRPPVKPWTFNRPFALNFFYNGVLYRTRNERTESGKIELFLDLMYVGIVAKLASNATEEATWLSLLRYILFFIPVFQVWADIKDFLNYYFNEDLSQKLYIVWILSLLIIYTNGTNYEVDSTKHTAVIVVPYILCRLSLSISLFVYAQFIPQHYHQNIIYATTLLITCSLWISVIFVKIRTKIGLSIMIFALETIFWFFSYHPIIKKKLSLKYSTAVNIEHEVERFGAFYVIAIGEFLYNVVATSQKENFGEGLTEKVGRAIMLMLIAFLMLYFYFNGDGSARAIHPLRRSGWTAAAYMLLHAPLISSLILSADAAADLCYEDELESNGLSYFFTGGLCCTLLMLFTLAMLEKSIDDLADEDPGASKATHYVSKFWRIAPRIPVGVILVCLSYAELEITKLFGTVLSLLVILFAYELIIMQCRPRLPSCQNS</sequence>
<dbReference type="Pfam" id="PF06772">
    <property type="entry name" value="LtrA"/>
    <property type="match status" value="1"/>
</dbReference>
<evidence type="ECO:0000313" key="4">
    <source>
        <dbReference type="Proteomes" id="UP000094801"/>
    </source>
</evidence>
<dbReference type="PANTHER" id="PTHR36840:SF1">
    <property type="entry name" value="BLL5714 PROTEIN"/>
    <property type="match status" value="1"/>
</dbReference>
<accession>A0A1E4T7Q1</accession>
<feature type="transmembrane region" description="Helical" evidence="2">
    <location>
        <begin position="317"/>
        <end position="337"/>
    </location>
</feature>
<feature type="transmembrane region" description="Helical" evidence="2">
    <location>
        <begin position="186"/>
        <end position="205"/>
    </location>
</feature>
<feature type="transmembrane region" description="Helical" evidence="2">
    <location>
        <begin position="217"/>
        <end position="237"/>
    </location>
</feature>
<protein>
    <submittedName>
        <fullName evidence="3">Uncharacterized protein</fullName>
    </submittedName>
</protein>
<organism evidence="3 4">
    <name type="scientific">[Candida] arabinofermentans NRRL YB-2248</name>
    <dbReference type="NCBI Taxonomy" id="983967"/>
    <lineage>
        <taxon>Eukaryota</taxon>
        <taxon>Fungi</taxon>
        <taxon>Dikarya</taxon>
        <taxon>Ascomycota</taxon>
        <taxon>Saccharomycotina</taxon>
        <taxon>Pichiomycetes</taxon>
        <taxon>Pichiales</taxon>
        <taxon>Pichiaceae</taxon>
        <taxon>Ogataea</taxon>
        <taxon>Ogataea/Candida clade</taxon>
    </lineage>
</organism>
<evidence type="ECO:0000256" key="1">
    <source>
        <dbReference type="SAM" id="MobiDB-lite"/>
    </source>
</evidence>
<feature type="transmembrane region" description="Helical" evidence="2">
    <location>
        <begin position="491"/>
        <end position="509"/>
    </location>
</feature>
<feature type="region of interest" description="Disordered" evidence="1">
    <location>
        <begin position="1"/>
        <end position="49"/>
    </location>
</feature>
<feature type="transmembrane region" description="Helical" evidence="2">
    <location>
        <begin position="388"/>
        <end position="408"/>
    </location>
</feature>
<dbReference type="InterPro" id="IPR010640">
    <property type="entry name" value="Low_temperature_requirement_A"/>
</dbReference>
<feature type="transmembrane region" description="Helical" evidence="2">
    <location>
        <begin position="420"/>
        <end position="442"/>
    </location>
</feature>
<proteinExistence type="predicted"/>
<feature type="transmembrane region" description="Helical" evidence="2">
    <location>
        <begin position="249"/>
        <end position="268"/>
    </location>
</feature>
<feature type="compositionally biased region" description="Polar residues" evidence="1">
    <location>
        <begin position="40"/>
        <end position="49"/>
    </location>
</feature>
<keyword evidence="2" id="KW-0812">Transmembrane</keyword>